<keyword evidence="3" id="KW-1185">Reference proteome</keyword>
<name>A0A5B6VGH1_9ROSI</name>
<accession>A0A5B6VGH1</accession>
<dbReference type="EMBL" id="SMMG02000007">
    <property type="protein sequence ID" value="KAA3468128.1"/>
    <property type="molecule type" value="Genomic_DNA"/>
</dbReference>
<evidence type="ECO:0000313" key="2">
    <source>
        <dbReference type="EMBL" id="KAA3468128.1"/>
    </source>
</evidence>
<organism evidence="2 3">
    <name type="scientific">Gossypium australe</name>
    <dbReference type="NCBI Taxonomy" id="47621"/>
    <lineage>
        <taxon>Eukaryota</taxon>
        <taxon>Viridiplantae</taxon>
        <taxon>Streptophyta</taxon>
        <taxon>Embryophyta</taxon>
        <taxon>Tracheophyta</taxon>
        <taxon>Spermatophyta</taxon>
        <taxon>Magnoliopsida</taxon>
        <taxon>eudicotyledons</taxon>
        <taxon>Gunneridae</taxon>
        <taxon>Pentapetalae</taxon>
        <taxon>rosids</taxon>
        <taxon>malvids</taxon>
        <taxon>Malvales</taxon>
        <taxon>Malvaceae</taxon>
        <taxon>Malvoideae</taxon>
        <taxon>Gossypium</taxon>
    </lineage>
</organism>
<dbReference type="PANTHER" id="PTHR31635">
    <property type="entry name" value="REVERSE TRANSCRIPTASE DOMAIN-CONTAINING PROTEIN-RELATED"/>
    <property type="match status" value="1"/>
</dbReference>
<dbReference type="Pfam" id="PF00078">
    <property type="entry name" value="RVT_1"/>
    <property type="match status" value="1"/>
</dbReference>
<gene>
    <name evidence="2" type="ORF">EPI10_003080</name>
</gene>
<dbReference type="OrthoDB" id="1932527at2759"/>
<keyword evidence="2" id="KW-0695">RNA-directed DNA polymerase</keyword>
<dbReference type="Proteomes" id="UP000325315">
    <property type="component" value="Unassembled WGS sequence"/>
</dbReference>
<proteinExistence type="predicted"/>
<dbReference type="GO" id="GO:0003964">
    <property type="term" value="F:RNA-directed DNA polymerase activity"/>
    <property type="evidence" value="ECO:0007669"/>
    <property type="project" value="UniProtKB-KW"/>
</dbReference>
<dbReference type="InterPro" id="IPR000477">
    <property type="entry name" value="RT_dom"/>
</dbReference>
<keyword evidence="2" id="KW-0548">Nucleotidyltransferase</keyword>
<comment type="caution">
    <text evidence="2">The sequence shown here is derived from an EMBL/GenBank/DDBJ whole genome shotgun (WGS) entry which is preliminary data.</text>
</comment>
<feature type="domain" description="Reverse transcriptase" evidence="1">
    <location>
        <begin position="1"/>
        <end position="130"/>
    </location>
</feature>
<dbReference type="AlphaFoldDB" id="A0A5B6VGH1"/>
<protein>
    <submittedName>
        <fullName evidence="2">Reverse transcriptase</fullName>
    </submittedName>
</protein>
<reference evidence="3" key="1">
    <citation type="journal article" date="2019" name="Plant Biotechnol. J.">
        <title>Genome sequencing of the Australian wild diploid species Gossypium australe highlights disease resistance and delayed gland morphogenesis.</title>
        <authorList>
            <person name="Cai Y."/>
            <person name="Cai X."/>
            <person name="Wang Q."/>
            <person name="Wang P."/>
            <person name="Zhang Y."/>
            <person name="Cai C."/>
            <person name="Xu Y."/>
            <person name="Wang K."/>
            <person name="Zhou Z."/>
            <person name="Wang C."/>
            <person name="Geng S."/>
            <person name="Li B."/>
            <person name="Dong Q."/>
            <person name="Hou Y."/>
            <person name="Wang H."/>
            <person name="Ai P."/>
            <person name="Liu Z."/>
            <person name="Yi F."/>
            <person name="Sun M."/>
            <person name="An G."/>
            <person name="Cheng J."/>
            <person name="Zhang Y."/>
            <person name="Shi Q."/>
            <person name="Xie Y."/>
            <person name="Shi X."/>
            <person name="Chang Y."/>
            <person name="Huang F."/>
            <person name="Chen Y."/>
            <person name="Hong S."/>
            <person name="Mi L."/>
            <person name="Sun Q."/>
            <person name="Zhang L."/>
            <person name="Zhou B."/>
            <person name="Peng R."/>
            <person name="Zhang X."/>
            <person name="Liu F."/>
        </authorList>
    </citation>
    <scope>NUCLEOTIDE SEQUENCE [LARGE SCALE GENOMIC DNA]</scope>
    <source>
        <strain evidence="3">cv. PA1801</strain>
    </source>
</reference>
<sequence length="130" mass="15012">MCCVRTVKYKVKCNSKLTDLIISKRGLRQGDPFSAYLFLFCMDSLSRMFEDAQMNQKIKGIRASKDGPRINHLFFADDALLFVRNLQREVEACMQILKTFESMSGQGINMEKFMVYFCPKTSTAQRVRAN</sequence>
<evidence type="ECO:0000313" key="3">
    <source>
        <dbReference type="Proteomes" id="UP000325315"/>
    </source>
</evidence>
<evidence type="ECO:0000259" key="1">
    <source>
        <dbReference type="PROSITE" id="PS50878"/>
    </source>
</evidence>
<keyword evidence="2" id="KW-0808">Transferase</keyword>
<dbReference type="PROSITE" id="PS50878">
    <property type="entry name" value="RT_POL"/>
    <property type="match status" value="1"/>
</dbReference>
<dbReference type="PANTHER" id="PTHR31635:SF196">
    <property type="entry name" value="REVERSE TRANSCRIPTASE DOMAIN-CONTAINING PROTEIN-RELATED"/>
    <property type="match status" value="1"/>
</dbReference>